<sequence>MKTNLRKQWKSLLIILVATIAINLFVSACFTHLIKSFPTFAPGWFIIYFICSFFALWPIIINQAPKIHNNLMRIILVIILEFVFLNFSLRVPFTKFAIFSAIDQSSILNAISFFFIGLFLLKAWGFNEKKMFSFSFSKFPHKVMLVFLLIIAIWIVISANLITCSSTIADNFINWTSLRDLTNLPPLENSLTALMAGILEETVRYLLLTLFLAIFVNQKIPQTKAAVMAALIFSLSHWINLLTTNQGLAATLVQVITSFFFGLLLCSLQLYTETIWFAVVIHAGFDSLNFWISANPLIKLTTPWWLTYDPTGNYVEIVIMSLLYLIIPVVIVLAKKLTKRSA</sequence>
<organism evidence="4 5">
    <name type="scientific">Lactobacillus xujianguonis</name>
    <dbReference type="NCBI Taxonomy" id="2495899"/>
    <lineage>
        <taxon>Bacteria</taxon>
        <taxon>Bacillati</taxon>
        <taxon>Bacillota</taxon>
        <taxon>Bacilli</taxon>
        <taxon>Lactobacillales</taxon>
        <taxon>Lactobacillaceae</taxon>
        <taxon>Lactobacillus</taxon>
    </lineage>
</organism>
<dbReference type="AlphaFoldDB" id="A0A437SVY1"/>
<gene>
    <name evidence="4" type="ORF">EJK17_04325</name>
</gene>
<keyword evidence="4" id="KW-0482">Metalloprotease</keyword>
<feature type="transmembrane region" description="Helical" evidence="2">
    <location>
        <begin position="145"/>
        <end position="169"/>
    </location>
</feature>
<dbReference type="GO" id="GO:0004175">
    <property type="term" value="F:endopeptidase activity"/>
    <property type="evidence" value="ECO:0007669"/>
    <property type="project" value="UniProtKB-ARBA"/>
</dbReference>
<proteinExistence type="inferred from homology"/>
<feature type="transmembrane region" description="Helical" evidence="2">
    <location>
        <begin position="71"/>
        <end position="87"/>
    </location>
</feature>
<feature type="transmembrane region" description="Helical" evidence="2">
    <location>
        <begin position="12"/>
        <end position="34"/>
    </location>
</feature>
<keyword evidence="2" id="KW-0472">Membrane</keyword>
<feature type="transmembrane region" description="Helical" evidence="2">
    <location>
        <begin position="275"/>
        <end position="294"/>
    </location>
</feature>
<dbReference type="InterPro" id="IPR003675">
    <property type="entry name" value="Rce1/LyrA-like_dom"/>
</dbReference>
<evidence type="ECO:0000313" key="4">
    <source>
        <dbReference type="EMBL" id="RVU71086.1"/>
    </source>
</evidence>
<comment type="similarity">
    <text evidence="1">Belongs to the UPF0177 family.</text>
</comment>
<comment type="caution">
    <text evidence="4">The sequence shown here is derived from an EMBL/GenBank/DDBJ whole genome shotgun (WGS) entry which is preliminary data.</text>
</comment>
<dbReference type="GO" id="GO:0008237">
    <property type="term" value="F:metallopeptidase activity"/>
    <property type="evidence" value="ECO:0007669"/>
    <property type="project" value="UniProtKB-KW"/>
</dbReference>
<feature type="transmembrane region" description="Helical" evidence="2">
    <location>
        <begin position="189"/>
        <end position="213"/>
    </location>
</feature>
<evidence type="ECO:0000259" key="3">
    <source>
        <dbReference type="Pfam" id="PF02517"/>
    </source>
</evidence>
<dbReference type="Pfam" id="PF02517">
    <property type="entry name" value="Rce1-like"/>
    <property type="match status" value="1"/>
</dbReference>
<evidence type="ECO:0000256" key="2">
    <source>
        <dbReference type="SAM" id="Phobius"/>
    </source>
</evidence>
<keyword evidence="4" id="KW-0378">Hydrolase</keyword>
<keyword evidence="5" id="KW-1185">Reference proteome</keyword>
<feature type="transmembrane region" description="Helical" evidence="2">
    <location>
        <begin position="107"/>
        <end position="124"/>
    </location>
</feature>
<feature type="transmembrane region" description="Helical" evidence="2">
    <location>
        <begin position="248"/>
        <end position="268"/>
    </location>
</feature>
<evidence type="ECO:0000313" key="5">
    <source>
        <dbReference type="Proteomes" id="UP000288291"/>
    </source>
</evidence>
<evidence type="ECO:0000256" key="1">
    <source>
        <dbReference type="ARBA" id="ARBA00009067"/>
    </source>
</evidence>
<dbReference type="Proteomes" id="UP000288291">
    <property type="component" value="Unassembled WGS sequence"/>
</dbReference>
<dbReference type="GO" id="GO:0006508">
    <property type="term" value="P:proteolysis"/>
    <property type="evidence" value="ECO:0007669"/>
    <property type="project" value="UniProtKB-KW"/>
</dbReference>
<accession>A0A437SVY1</accession>
<feature type="transmembrane region" description="Helical" evidence="2">
    <location>
        <begin position="225"/>
        <end position="242"/>
    </location>
</feature>
<keyword evidence="2" id="KW-0812">Transmembrane</keyword>
<feature type="transmembrane region" description="Helical" evidence="2">
    <location>
        <begin position="40"/>
        <end position="59"/>
    </location>
</feature>
<reference evidence="4 5" key="1">
    <citation type="submission" date="2018-12" db="EMBL/GenBank/DDBJ databases">
        <authorList>
            <person name="Meng J."/>
        </authorList>
    </citation>
    <scope>NUCLEOTIDE SEQUENCE [LARGE SCALE GENOMIC DNA]</scope>
    <source>
        <strain evidence="4 5">HT111-2</strain>
    </source>
</reference>
<dbReference type="GO" id="GO:0080120">
    <property type="term" value="P:CAAX-box protein maturation"/>
    <property type="evidence" value="ECO:0007669"/>
    <property type="project" value="UniProtKB-ARBA"/>
</dbReference>
<feature type="transmembrane region" description="Helical" evidence="2">
    <location>
        <begin position="314"/>
        <end position="334"/>
    </location>
</feature>
<name>A0A437SVY1_9LACO</name>
<feature type="domain" description="CAAX prenyl protease 2/Lysostaphin resistance protein A-like" evidence="3">
    <location>
        <begin position="191"/>
        <end position="287"/>
    </location>
</feature>
<dbReference type="RefSeq" id="WP_103662266.1">
    <property type="nucleotide sequence ID" value="NZ_ML136877.1"/>
</dbReference>
<protein>
    <submittedName>
        <fullName evidence="4">CPBP family intramembrane metalloprotease</fullName>
    </submittedName>
</protein>
<keyword evidence="4" id="KW-0645">Protease</keyword>
<dbReference type="EMBL" id="RXIA01000009">
    <property type="protein sequence ID" value="RVU71086.1"/>
    <property type="molecule type" value="Genomic_DNA"/>
</dbReference>
<dbReference type="PROSITE" id="PS51257">
    <property type="entry name" value="PROKAR_LIPOPROTEIN"/>
    <property type="match status" value="1"/>
</dbReference>
<keyword evidence="2" id="KW-1133">Transmembrane helix</keyword>